<gene>
    <name evidence="3" type="ORF">C8D87_105148</name>
</gene>
<sequence length="109" mass="12356">MTVWSELAKDSGGIALFVIWLVLPLVYVIALGRRYVRQAREAAQEATWANEEVQAVLEDLQDAIEPDESDQPTVPTARAEDTWELPRVERPERVGKHRLDRSEVASCLK</sequence>
<keyword evidence="4" id="KW-1185">Reference proteome</keyword>
<feature type="region of interest" description="Disordered" evidence="1">
    <location>
        <begin position="63"/>
        <end position="86"/>
    </location>
</feature>
<accession>A0ABX9E5L1</accession>
<proteinExistence type="predicted"/>
<evidence type="ECO:0000256" key="1">
    <source>
        <dbReference type="SAM" id="MobiDB-lite"/>
    </source>
</evidence>
<evidence type="ECO:0000313" key="4">
    <source>
        <dbReference type="Proteomes" id="UP000248714"/>
    </source>
</evidence>
<dbReference type="EMBL" id="QLTT01000005">
    <property type="protein sequence ID" value="RAS64658.1"/>
    <property type="molecule type" value="Genomic_DNA"/>
</dbReference>
<feature type="transmembrane region" description="Helical" evidence="2">
    <location>
        <begin position="12"/>
        <end position="31"/>
    </location>
</feature>
<evidence type="ECO:0000256" key="2">
    <source>
        <dbReference type="SAM" id="Phobius"/>
    </source>
</evidence>
<keyword evidence="2" id="KW-0472">Membrane</keyword>
<organism evidence="3 4">
    <name type="scientific">Lentzea atacamensis</name>
    <dbReference type="NCBI Taxonomy" id="531938"/>
    <lineage>
        <taxon>Bacteria</taxon>
        <taxon>Bacillati</taxon>
        <taxon>Actinomycetota</taxon>
        <taxon>Actinomycetes</taxon>
        <taxon>Pseudonocardiales</taxon>
        <taxon>Pseudonocardiaceae</taxon>
        <taxon>Lentzea</taxon>
    </lineage>
</organism>
<comment type="caution">
    <text evidence="3">The sequence shown here is derived from an EMBL/GenBank/DDBJ whole genome shotgun (WGS) entry which is preliminary data.</text>
</comment>
<keyword evidence="2" id="KW-1133">Transmembrane helix</keyword>
<protein>
    <submittedName>
        <fullName evidence="3">Uncharacterized protein</fullName>
    </submittedName>
</protein>
<keyword evidence="2" id="KW-0812">Transmembrane</keyword>
<reference evidence="3 4" key="1">
    <citation type="submission" date="2018-06" db="EMBL/GenBank/DDBJ databases">
        <title>Genomic Encyclopedia of Type Strains, Phase IV (KMG-IV): sequencing the most valuable type-strain genomes for metagenomic binning, comparative biology and taxonomic classification.</title>
        <authorList>
            <person name="Goeker M."/>
        </authorList>
    </citation>
    <scope>NUCLEOTIDE SEQUENCE [LARGE SCALE GENOMIC DNA]</scope>
    <source>
        <strain evidence="3 4">DSM 45479</strain>
    </source>
</reference>
<name>A0ABX9E5L1_9PSEU</name>
<evidence type="ECO:0000313" key="3">
    <source>
        <dbReference type="EMBL" id="RAS64658.1"/>
    </source>
</evidence>
<dbReference type="Proteomes" id="UP000248714">
    <property type="component" value="Unassembled WGS sequence"/>
</dbReference>
<dbReference type="RefSeq" id="WP_112228358.1">
    <property type="nucleotide sequence ID" value="NZ_QLTT01000005.1"/>
</dbReference>